<keyword evidence="4" id="KW-0808">Transferase</keyword>
<sequence length="386" mass="42253">MPKQTIEQSIQQLRHIMIIGMAFVGYSLSFIWFYDQAGAVIGSLLLLPVGLAAWLLGWRGGLIAALIGICLNIGLFLLNGASFAEILALGPGLMMAFVVGGAIGWLRSLINKIQTQTSELQRERELLANEISQRKQIEQSLLAAKEEAELANRSKSQFLAMMSHELRTPLNAIIGYSELLQEDAEADQLTNYVQDLSTIRNAGVHLLGLINDVLDLSKIEAGRMELFGQDFHVIELINDLELYIQPQIAKNNNRLVLDVAEDLGVMHSDLQKLRQILLNLLTNATKFTQQGSITLRAKRDGDWLHFEVADTGIGMSSEQVANLFQPFVQAEQSTAARFGGTGLGLAISRSLAKLLGGDIMVESVIGQGSNFQLIVPAFQLAPVTAM</sequence>
<evidence type="ECO:0000256" key="5">
    <source>
        <dbReference type="ARBA" id="ARBA00022777"/>
    </source>
</evidence>
<evidence type="ECO:0000256" key="3">
    <source>
        <dbReference type="ARBA" id="ARBA00022553"/>
    </source>
</evidence>
<reference evidence="10 11" key="1">
    <citation type="submission" date="2024-02" db="EMBL/GenBank/DDBJ databases">
        <title>Herpetosiphon gulosus NBRC 112829.</title>
        <authorList>
            <person name="Ichikawa N."/>
            <person name="Katano-Makiyama Y."/>
            <person name="Hidaka K."/>
        </authorList>
    </citation>
    <scope>NUCLEOTIDE SEQUENCE [LARGE SCALE GENOMIC DNA]</scope>
    <source>
        <strain evidence="10 11">NBRC 112829</strain>
    </source>
</reference>
<evidence type="ECO:0000256" key="2">
    <source>
        <dbReference type="ARBA" id="ARBA00012438"/>
    </source>
</evidence>
<dbReference type="CDD" id="cd00082">
    <property type="entry name" value="HisKA"/>
    <property type="match status" value="1"/>
</dbReference>
<dbReference type="Gene3D" id="1.10.287.130">
    <property type="match status" value="1"/>
</dbReference>
<dbReference type="Gene3D" id="3.30.565.10">
    <property type="entry name" value="Histidine kinase-like ATPase, C-terminal domain"/>
    <property type="match status" value="1"/>
</dbReference>
<evidence type="ECO:0000256" key="6">
    <source>
        <dbReference type="ARBA" id="ARBA00023012"/>
    </source>
</evidence>
<keyword evidence="8" id="KW-0472">Membrane</keyword>
<keyword evidence="7" id="KW-0175">Coiled coil</keyword>
<evidence type="ECO:0000313" key="10">
    <source>
        <dbReference type="EMBL" id="GAA5526985.1"/>
    </source>
</evidence>
<evidence type="ECO:0000259" key="9">
    <source>
        <dbReference type="PROSITE" id="PS50109"/>
    </source>
</evidence>
<dbReference type="EMBL" id="BAABRU010000002">
    <property type="protein sequence ID" value="GAA5526985.1"/>
    <property type="molecule type" value="Genomic_DNA"/>
</dbReference>
<comment type="caution">
    <text evidence="10">The sequence shown here is derived from an EMBL/GenBank/DDBJ whole genome shotgun (WGS) entry which is preliminary data.</text>
</comment>
<dbReference type="CDD" id="cd16922">
    <property type="entry name" value="HATPase_EvgS-ArcB-TorS-like"/>
    <property type="match status" value="1"/>
</dbReference>
<evidence type="ECO:0000313" key="11">
    <source>
        <dbReference type="Proteomes" id="UP001428290"/>
    </source>
</evidence>
<feature type="coiled-coil region" evidence="7">
    <location>
        <begin position="106"/>
        <end position="154"/>
    </location>
</feature>
<dbReference type="PRINTS" id="PR00344">
    <property type="entry name" value="BCTRLSENSOR"/>
</dbReference>
<organism evidence="10 11">
    <name type="scientific">Herpetosiphon gulosus</name>
    <dbReference type="NCBI Taxonomy" id="1973496"/>
    <lineage>
        <taxon>Bacteria</taxon>
        <taxon>Bacillati</taxon>
        <taxon>Chloroflexota</taxon>
        <taxon>Chloroflexia</taxon>
        <taxon>Herpetosiphonales</taxon>
        <taxon>Herpetosiphonaceae</taxon>
        <taxon>Herpetosiphon</taxon>
    </lineage>
</organism>
<dbReference type="SMART" id="SM00388">
    <property type="entry name" value="HisKA"/>
    <property type="match status" value="1"/>
</dbReference>
<evidence type="ECO:0000256" key="1">
    <source>
        <dbReference type="ARBA" id="ARBA00000085"/>
    </source>
</evidence>
<dbReference type="RefSeq" id="WP_345720618.1">
    <property type="nucleotide sequence ID" value="NZ_BAABRU010000002.1"/>
</dbReference>
<keyword evidence="11" id="KW-1185">Reference proteome</keyword>
<dbReference type="SUPFAM" id="SSF55874">
    <property type="entry name" value="ATPase domain of HSP90 chaperone/DNA topoisomerase II/histidine kinase"/>
    <property type="match status" value="1"/>
</dbReference>
<evidence type="ECO:0000256" key="8">
    <source>
        <dbReference type="SAM" id="Phobius"/>
    </source>
</evidence>
<dbReference type="EC" id="2.7.13.3" evidence="2"/>
<dbReference type="PROSITE" id="PS50109">
    <property type="entry name" value="HIS_KIN"/>
    <property type="match status" value="1"/>
</dbReference>
<dbReference type="InterPro" id="IPR050736">
    <property type="entry name" value="Sensor_HK_Regulatory"/>
</dbReference>
<feature type="domain" description="Histidine kinase" evidence="9">
    <location>
        <begin position="161"/>
        <end position="379"/>
    </location>
</feature>
<feature type="transmembrane region" description="Helical" evidence="8">
    <location>
        <begin position="86"/>
        <end position="106"/>
    </location>
</feature>
<dbReference type="InterPro" id="IPR036097">
    <property type="entry name" value="HisK_dim/P_sf"/>
</dbReference>
<feature type="transmembrane region" description="Helical" evidence="8">
    <location>
        <begin position="63"/>
        <end position="80"/>
    </location>
</feature>
<evidence type="ECO:0000256" key="7">
    <source>
        <dbReference type="SAM" id="Coils"/>
    </source>
</evidence>
<dbReference type="GO" id="GO:0016301">
    <property type="term" value="F:kinase activity"/>
    <property type="evidence" value="ECO:0007669"/>
    <property type="project" value="UniProtKB-KW"/>
</dbReference>
<keyword evidence="8" id="KW-1133">Transmembrane helix</keyword>
<keyword evidence="3" id="KW-0597">Phosphoprotein</keyword>
<dbReference type="SUPFAM" id="SSF47384">
    <property type="entry name" value="Homodimeric domain of signal transducing histidine kinase"/>
    <property type="match status" value="1"/>
</dbReference>
<dbReference type="InterPro" id="IPR003661">
    <property type="entry name" value="HisK_dim/P_dom"/>
</dbReference>
<name>A0ABP9WUU6_9CHLR</name>
<gene>
    <name evidence="10" type="primary">rcsC_4</name>
    <name evidence="10" type="ORF">Hgul01_00767</name>
</gene>
<accession>A0ABP9WUU6</accession>
<keyword evidence="6" id="KW-0902">Two-component regulatory system</keyword>
<dbReference type="InterPro" id="IPR003594">
    <property type="entry name" value="HATPase_dom"/>
</dbReference>
<dbReference type="Pfam" id="PF00512">
    <property type="entry name" value="HisKA"/>
    <property type="match status" value="1"/>
</dbReference>
<keyword evidence="8" id="KW-0812">Transmembrane</keyword>
<dbReference type="InterPro" id="IPR036890">
    <property type="entry name" value="HATPase_C_sf"/>
</dbReference>
<protein>
    <recommendedName>
        <fullName evidence="2">histidine kinase</fullName>
        <ecNumber evidence="2">2.7.13.3</ecNumber>
    </recommendedName>
</protein>
<dbReference type="SMART" id="SM00387">
    <property type="entry name" value="HATPase_c"/>
    <property type="match status" value="1"/>
</dbReference>
<dbReference type="PANTHER" id="PTHR43711:SF26">
    <property type="entry name" value="SENSOR HISTIDINE KINASE RCSC"/>
    <property type="match status" value="1"/>
</dbReference>
<dbReference type="InterPro" id="IPR005467">
    <property type="entry name" value="His_kinase_dom"/>
</dbReference>
<dbReference type="Proteomes" id="UP001428290">
    <property type="component" value="Unassembled WGS sequence"/>
</dbReference>
<proteinExistence type="predicted"/>
<keyword evidence="5 10" id="KW-0418">Kinase</keyword>
<dbReference type="Pfam" id="PF02518">
    <property type="entry name" value="HATPase_c"/>
    <property type="match status" value="1"/>
</dbReference>
<dbReference type="PANTHER" id="PTHR43711">
    <property type="entry name" value="TWO-COMPONENT HISTIDINE KINASE"/>
    <property type="match status" value="1"/>
</dbReference>
<feature type="transmembrane region" description="Helical" evidence="8">
    <location>
        <begin position="12"/>
        <end position="33"/>
    </location>
</feature>
<comment type="catalytic activity">
    <reaction evidence="1">
        <text>ATP + protein L-histidine = ADP + protein N-phospho-L-histidine.</text>
        <dbReference type="EC" id="2.7.13.3"/>
    </reaction>
</comment>
<evidence type="ECO:0000256" key="4">
    <source>
        <dbReference type="ARBA" id="ARBA00022679"/>
    </source>
</evidence>
<dbReference type="InterPro" id="IPR004358">
    <property type="entry name" value="Sig_transdc_His_kin-like_C"/>
</dbReference>